<dbReference type="Pfam" id="PF24883">
    <property type="entry name" value="NPHP3_N"/>
    <property type="match status" value="1"/>
</dbReference>
<dbReference type="PANTHER" id="PTHR10039:SF17">
    <property type="entry name" value="FUNGAL STAND N-TERMINAL GOODBYE DOMAIN-CONTAINING PROTEIN-RELATED"/>
    <property type="match status" value="1"/>
</dbReference>
<dbReference type="InterPro" id="IPR007111">
    <property type="entry name" value="NACHT_NTPase"/>
</dbReference>
<feature type="compositionally biased region" description="Basic and acidic residues" evidence="2">
    <location>
        <begin position="21"/>
        <end position="34"/>
    </location>
</feature>
<dbReference type="InterPro" id="IPR027417">
    <property type="entry name" value="P-loop_NTPase"/>
</dbReference>
<feature type="domain" description="NACHT" evidence="3">
    <location>
        <begin position="412"/>
        <end position="747"/>
    </location>
</feature>
<feature type="region of interest" description="Disordered" evidence="2">
    <location>
        <begin position="1"/>
        <end position="52"/>
    </location>
</feature>
<protein>
    <submittedName>
        <fullName evidence="4">NACHT domain-containing protein</fullName>
    </submittedName>
</protein>
<proteinExistence type="predicted"/>
<keyword evidence="5" id="KW-1185">Reference proteome</keyword>
<evidence type="ECO:0000313" key="4">
    <source>
        <dbReference type="EMBL" id="KAK4220533.1"/>
    </source>
</evidence>
<dbReference type="PROSITE" id="PS50837">
    <property type="entry name" value="NACHT"/>
    <property type="match status" value="1"/>
</dbReference>
<dbReference type="InterPro" id="IPR056884">
    <property type="entry name" value="NPHP3-like_N"/>
</dbReference>
<reference evidence="4" key="2">
    <citation type="submission" date="2023-05" db="EMBL/GenBank/DDBJ databases">
        <authorList>
            <consortium name="Lawrence Berkeley National Laboratory"/>
            <person name="Steindorff A."/>
            <person name="Hensen N."/>
            <person name="Bonometti L."/>
            <person name="Westerberg I."/>
            <person name="Brannstrom I.O."/>
            <person name="Guillou S."/>
            <person name="Cros-Aarteil S."/>
            <person name="Calhoun S."/>
            <person name="Haridas S."/>
            <person name="Kuo A."/>
            <person name="Mondo S."/>
            <person name="Pangilinan J."/>
            <person name="Riley R."/>
            <person name="Labutti K."/>
            <person name="Andreopoulos B."/>
            <person name="Lipzen A."/>
            <person name="Chen C."/>
            <person name="Yanf M."/>
            <person name="Daum C."/>
            <person name="Ng V."/>
            <person name="Clum A."/>
            <person name="Ohm R."/>
            <person name="Martin F."/>
            <person name="Silar P."/>
            <person name="Natvig D."/>
            <person name="Lalanne C."/>
            <person name="Gautier V."/>
            <person name="Ament-Velasquez S.L."/>
            <person name="Kruys A."/>
            <person name="Hutchinson M.I."/>
            <person name="Powell A.J."/>
            <person name="Barry K."/>
            <person name="Miller A.N."/>
            <person name="Grigoriev I.V."/>
            <person name="Debuchy R."/>
            <person name="Gladieux P."/>
            <person name="Thoren M.H."/>
            <person name="Johannesson H."/>
        </authorList>
    </citation>
    <scope>NUCLEOTIDE SEQUENCE</scope>
    <source>
        <strain evidence="4">CBS 990.96</strain>
    </source>
</reference>
<organism evidence="4 5">
    <name type="scientific">Podospora fimiseda</name>
    <dbReference type="NCBI Taxonomy" id="252190"/>
    <lineage>
        <taxon>Eukaryota</taxon>
        <taxon>Fungi</taxon>
        <taxon>Dikarya</taxon>
        <taxon>Ascomycota</taxon>
        <taxon>Pezizomycotina</taxon>
        <taxon>Sordariomycetes</taxon>
        <taxon>Sordariomycetidae</taxon>
        <taxon>Sordariales</taxon>
        <taxon>Podosporaceae</taxon>
        <taxon>Podospora</taxon>
    </lineage>
</organism>
<dbReference type="PANTHER" id="PTHR10039">
    <property type="entry name" value="AMELOGENIN"/>
    <property type="match status" value="1"/>
</dbReference>
<keyword evidence="1" id="KW-0677">Repeat</keyword>
<feature type="compositionally biased region" description="Polar residues" evidence="2">
    <location>
        <begin position="43"/>
        <end position="52"/>
    </location>
</feature>
<feature type="compositionally biased region" description="Low complexity" evidence="2">
    <location>
        <begin position="1"/>
        <end position="14"/>
    </location>
</feature>
<dbReference type="InterPro" id="IPR031359">
    <property type="entry name" value="NACHT_N"/>
</dbReference>
<gene>
    <name evidence="4" type="ORF">QBC38DRAFT_430505</name>
</gene>
<evidence type="ECO:0000313" key="5">
    <source>
        <dbReference type="Proteomes" id="UP001301958"/>
    </source>
</evidence>
<accession>A0AAN6YJQ1</accession>
<dbReference type="Pfam" id="PF17100">
    <property type="entry name" value="NACHT_N"/>
    <property type="match status" value="1"/>
</dbReference>
<evidence type="ECO:0000259" key="3">
    <source>
        <dbReference type="PROSITE" id="PS50837"/>
    </source>
</evidence>
<dbReference type="Proteomes" id="UP001301958">
    <property type="component" value="Unassembled WGS sequence"/>
</dbReference>
<dbReference type="EMBL" id="MU865729">
    <property type="protein sequence ID" value="KAK4220533.1"/>
    <property type="molecule type" value="Genomic_DNA"/>
</dbReference>
<comment type="caution">
    <text evidence="4">The sequence shown here is derived from an EMBL/GenBank/DDBJ whole genome shotgun (WGS) entry which is preliminary data.</text>
</comment>
<evidence type="ECO:0000256" key="2">
    <source>
        <dbReference type="SAM" id="MobiDB-lite"/>
    </source>
</evidence>
<reference evidence="4" key="1">
    <citation type="journal article" date="2023" name="Mol. Phylogenet. Evol.">
        <title>Genome-scale phylogeny and comparative genomics of the fungal order Sordariales.</title>
        <authorList>
            <person name="Hensen N."/>
            <person name="Bonometti L."/>
            <person name="Westerberg I."/>
            <person name="Brannstrom I.O."/>
            <person name="Guillou S."/>
            <person name="Cros-Aarteil S."/>
            <person name="Calhoun S."/>
            <person name="Haridas S."/>
            <person name="Kuo A."/>
            <person name="Mondo S."/>
            <person name="Pangilinan J."/>
            <person name="Riley R."/>
            <person name="LaButti K."/>
            <person name="Andreopoulos B."/>
            <person name="Lipzen A."/>
            <person name="Chen C."/>
            <person name="Yan M."/>
            <person name="Daum C."/>
            <person name="Ng V."/>
            <person name="Clum A."/>
            <person name="Steindorff A."/>
            <person name="Ohm R.A."/>
            <person name="Martin F."/>
            <person name="Silar P."/>
            <person name="Natvig D.O."/>
            <person name="Lalanne C."/>
            <person name="Gautier V."/>
            <person name="Ament-Velasquez S.L."/>
            <person name="Kruys A."/>
            <person name="Hutchinson M.I."/>
            <person name="Powell A.J."/>
            <person name="Barry K."/>
            <person name="Miller A.N."/>
            <person name="Grigoriev I.V."/>
            <person name="Debuchy R."/>
            <person name="Gladieux P."/>
            <person name="Hiltunen Thoren M."/>
            <person name="Johannesson H."/>
        </authorList>
    </citation>
    <scope>NUCLEOTIDE SEQUENCE</scope>
    <source>
        <strain evidence="4">CBS 990.96</strain>
    </source>
</reference>
<dbReference type="Gene3D" id="3.40.50.300">
    <property type="entry name" value="P-loop containing nucleotide triphosphate hydrolases"/>
    <property type="match status" value="1"/>
</dbReference>
<evidence type="ECO:0000256" key="1">
    <source>
        <dbReference type="ARBA" id="ARBA00022737"/>
    </source>
</evidence>
<dbReference type="FunFam" id="3.40.50.300:FF:001638">
    <property type="entry name" value="NACHT and WD40 domain protein"/>
    <property type="match status" value="1"/>
</dbReference>
<name>A0AAN6YJQ1_9PEZI</name>
<dbReference type="AlphaFoldDB" id="A0AAN6YJQ1"/>
<dbReference type="SUPFAM" id="SSF52540">
    <property type="entry name" value="P-loop containing nucleoside triphosphate hydrolases"/>
    <property type="match status" value="1"/>
</dbReference>
<sequence length="893" mass="101856">MRQRLLSLRPSISLRHAKQKNQTDSKKQGQDSRDTQGVPAVANPTSQDCIDTTQISDTTDNISQLPSLPRPASKQQILIPISRSGAQSPPRLPTDSAHQDSSIASLPVQLWDRAYDYFKRENMDLVDSYEKILSQQLQEGLGSKVPKSQLNIIAQDEPERRRHQMIQLIHSGLDKIESEAKLKDNLKVPVDVILSAKNIISSAIQAVPQAALAWSGICVALEVLANPINQTEANRKGIDYVINRMDWYWSLSNNIFKDLPGHATDLSGMRRELEDRLVDLYTALLCYQIKSVYSYFRNRGLIFFQDIIKLDNWDAELKAIQEAEKSFQDDTHVFSTQQMLSHSNQIVTQGRNQEIRQASNEDRQCLQHLRLTNPQDDKNRIERTKGGLLQDSYRWVLDNRDFKQWRDHKESQLLWIKGDPGKGKTMLLSGIINELDQGNTTANDRNSNVAYFFCQGTDSRINNATAVLRGLIYMLANQQPSLLSHVRTEYDRAGEQLFSDPNTWDVLLRIFTNILQDPSLRMTYIIIDALDECITHLPQLLDLIVQRSSDSSRVKWIVSSRNWPEIEGGLEIVAQKTRLSLELNTESIANAVNSFIKERVNQLARQKKYDSDMKHKVQAYLQLHANNTFLWVALVCQALADLKTLKHHTLAKLKTFPSGLDSLYVRMMQQIKDSEDSDLCRRILAVTATVLRPISLEEITSIVEMPEGHCDESEALEGIISLCGSFLTLQDETIYFVHQSAKDFILGKPSNNKYSQEAFSWIFHSGKEEVSNNILSRSLQAMSKVLRRDMYNLSAPGSMIDQVTRPNPDPLAAVQYSCVYWIHHLCDLILSTNPKRDVLRENGDIYTFFKTKFLYWLEALSLLKAMSEGIKAMKQLQTQLVSMNQMHDTTNMI</sequence>